<evidence type="ECO:0000256" key="5">
    <source>
        <dbReference type="ARBA" id="ARBA00023136"/>
    </source>
</evidence>
<dbReference type="SUPFAM" id="SSF103473">
    <property type="entry name" value="MFS general substrate transporter"/>
    <property type="match status" value="1"/>
</dbReference>
<gene>
    <name evidence="8" type="ORF">PARMNEM_LOCUS1004</name>
</gene>
<dbReference type="GO" id="GO:0022857">
    <property type="term" value="F:transmembrane transporter activity"/>
    <property type="evidence" value="ECO:0007669"/>
    <property type="project" value="InterPro"/>
</dbReference>
<feature type="domain" description="Major facilitator superfamily (MFS) profile" evidence="7">
    <location>
        <begin position="55"/>
        <end position="523"/>
    </location>
</feature>
<keyword evidence="5 6" id="KW-0472">Membrane</keyword>
<evidence type="ECO:0000256" key="3">
    <source>
        <dbReference type="ARBA" id="ARBA00022692"/>
    </source>
</evidence>
<feature type="transmembrane region" description="Helical" evidence="6">
    <location>
        <begin position="501"/>
        <end position="518"/>
    </location>
</feature>
<name>A0AAV1KAS6_9NEOP</name>
<feature type="transmembrane region" description="Helical" evidence="6">
    <location>
        <begin position="438"/>
        <end position="458"/>
    </location>
</feature>
<dbReference type="InterPro" id="IPR011701">
    <property type="entry name" value="MFS"/>
</dbReference>
<organism evidence="8 9">
    <name type="scientific">Parnassius mnemosyne</name>
    <name type="common">clouded apollo</name>
    <dbReference type="NCBI Taxonomy" id="213953"/>
    <lineage>
        <taxon>Eukaryota</taxon>
        <taxon>Metazoa</taxon>
        <taxon>Ecdysozoa</taxon>
        <taxon>Arthropoda</taxon>
        <taxon>Hexapoda</taxon>
        <taxon>Insecta</taxon>
        <taxon>Pterygota</taxon>
        <taxon>Neoptera</taxon>
        <taxon>Endopterygota</taxon>
        <taxon>Lepidoptera</taxon>
        <taxon>Glossata</taxon>
        <taxon>Ditrysia</taxon>
        <taxon>Papilionoidea</taxon>
        <taxon>Papilionidae</taxon>
        <taxon>Parnassiinae</taxon>
        <taxon>Parnassini</taxon>
        <taxon>Parnassius</taxon>
        <taxon>Driopa</taxon>
    </lineage>
</organism>
<evidence type="ECO:0000256" key="4">
    <source>
        <dbReference type="ARBA" id="ARBA00022989"/>
    </source>
</evidence>
<dbReference type="PANTHER" id="PTHR23511:SF35">
    <property type="entry name" value="MAJOR FACILITATOR SUPERFAMILY (MFS) PROFILE DOMAIN-CONTAINING PROTEIN"/>
    <property type="match status" value="1"/>
</dbReference>
<feature type="transmembrane region" description="Helical" evidence="6">
    <location>
        <begin position="317"/>
        <end position="339"/>
    </location>
</feature>
<feature type="transmembrane region" description="Helical" evidence="6">
    <location>
        <begin position="53"/>
        <end position="80"/>
    </location>
</feature>
<proteinExistence type="predicted"/>
<sequence>MAKVQRNESIEPGNGHVSDTERNVWTISDVNRVEKIYTYNEALELAGHGRYNIGLLFTLILGIHSLALEIFGFSIVVSGATCDFKLHQSQKSILLAMPYFGSIFMSYPWGYIADTQGRKKSLVIALFGTFVAAVVSAFSVNWVMLAVLKFISSSFSSGIQSPAYTLVGESCGKRYKNRYMVILTSALMSSFCIYMVYGYFVLSLTFSFDMGLITFTPWRLLTLIIASPLAATLMFVSFLHESPKYLLNAGYHDKALSILKKIHKTNGRCNDEYPVKKIVINETGATLRKANESLLKSLKDQTVPLFKPPMLYRTLQLFYLTVVVYSPSNGLMSWLPFLAQLFSKDLAYSGGSNETQGLCSMIDTSQSVQTVVGGESCQSSVNIESVWIGLIQGVFFTTACLGMSIFANRKRMLLIVIFIISGGSGLICVNVTDKISSIIFFFGMILDCLGIAIVFSYFVDLYPTSYRGMASCLGVMVARAAAVAGVSLIGEYMFSQCTVSIYVWSIFILSGIVASIYLPPDKTGKE</sequence>
<dbReference type="Pfam" id="PF07690">
    <property type="entry name" value="MFS_1"/>
    <property type="match status" value="1"/>
</dbReference>
<evidence type="ECO:0000259" key="7">
    <source>
        <dbReference type="PROSITE" id="PS50850"/>
    </source>
</evidence>
<comment type="subcellular location">
    <subcellularLocation>
        <location evidence="1">Membrane</location>
        <topology evidence="1">Multi-pass membrane protein</topology>
    </subcellularLocation>
</comment>
<dbReference type="Proteomes" id="UP001314205">
    <property type="component" value="Unassembled WGS sequence"/>
</dbReference>
<keyword evidence="9" id="KW-1185">Reference proteome</keyword>
<dbReference type="GO" id="GO:0016020">
    <property type="term" value="C:membrane"/>
    <property type="evidence" value="ECO:0007669"/>
    <property type="project" value="UniProtKB-SubCell"/>
</dbReference>
<feature type="transmembrane region" description="Helical" evidence="6">
    <location>
        <begin position="413"/>
        <end position="432"/>
    </location>
</feature>
<keyword evidence="2" id="KW-0813">Transport</keyword>
<dbReference type="InterPro" id="IPR036259">
    <property type="entry name" value="MFS_trans_sf"/>
</dbReference>
<evidence type="ECO:0000256" key="2">
    <source>
        <dbReference type="ARBA" id="ARBA00022448"/>
    </source>
</evidence>
<feature type="transmembrane region" description="Helical" evidence="6">
    <location>
        <begin position="386"/>
        <end position="406"/>
    </location>
</feature>
<evidence type="ECO:0000256" key="1">
    <source>
        <dbReference type="ARBA" id="ARBA00004141"/>
    </source>
</evidence>
<evidence type="ECO:0000313" key="9">
    <source>
        <dbReference type="Proteomes" id="UP001314205"/>
    </source>
</evidence>
<reference evidence="8 9" key="1">
    <citation type="submission" date="2023-11" db="EMBL/GenBank/DDBJ databases">
        <authorList>
            <person name="Hedman E."/>
            <person name="Englund M."/>
            <person name="Stromberg M."/>
            <person name="Nyberg Akerstrom W."/>
            <person name="Nylinder S."/>
            <person name="Jareborg N."/>
            <person name="Kallberg Y."/>
            <person name="Kronander E."/>
        </authorList>
    </citation>
    <scope>NUCLEOTIDE SEQUENCE [LARGE SCALE GENOMIC DNA]</scope>
</reference>
<comment type="caution">
    <text evidence="8">The sequence shown here is derived from an EMBL/GenBank/DDBJ whole genome shotgun (WGS) entry which is preliminary data.</text>
</comment>
<dbReference type="EMBL" id="CAVLGL010000002">
    <property type="protein sequence ID" value="CAK1578987.1"/>
    <property type="molecule type" value="Genomic_DNA"/>
</dbReference>
<feature type="transmembrane region" description="Helical" evidence="6">
    <location>
        <begin position="122"/>
        <end position="148"/>
    </location>
</feature>
<accession>A0AAV1KAS6</accession>
<dbReference type="PROSITE" id="PS50850">
    <property type="entry name" value="MFS"/>
    <property type="match status" value="1"/>
</dbReference>
<dbReference type="InterPro" id="IPR020846">
    <property type="entry name" value="MFS_dom"/>
</dbReference>
<dbReference type="AlphaFoldDB" id="A0AAV1KAS6"/>
<protein>
    <recommendedName>
        <fullName evidence="7">Major facilitator superfamily (MFS) profile domain-containing protein</fullName>
    </recommendedName>
</protein>
<feature type="transmembrane region" description="Helical" evidence="6">
    <location>
        <begin position="179"/>
        <end position="200"/>
    </location>
</feature>
<feature type="transmembrane region" description="Helical" evidence="6">
    <location>
        <begin position="92"/>
        <end position="110"/>
    </location>
</feature>
<dbReference type="Gene3D" id="1.20.1250.20">
    <property type="entry name" value="MFS general substrate transporter like domains"/>
    <property type="match status" value="1"/>
</dbReference>
<keyword evidence="4 6" id="KW-1133">Transmembrane helix</keyword>
<evidence type="ECO:0000313" key="8">
    <source>
        <dbReference type="EMBL" id="CAK1578987.1"/>
    </source>
</evidence>
<feature type="transmembrane region" description="Helical" evidence="6">
    <location>
        <begin position="470"/>
        <end position="489"/>
    </location>
</feature>
<feature type="transmembrane region" description="Helical" evidence="6">
    <location>
        <begin position="220"/>
        <end position="239"/>
    </location>
</feature>
<keyword evidence="3 6" id="KW-0812">Transmembrane</keyword>
<evidence type="ECO:0000256" key="6">
    <source>
        <dbReference type="SAM" id="Phobius"/>
    </source>
</evidence>
<dbReference type="PANTHER" id="PTHR23511">
    <property type="entry name" value="SYNAPTIC VESICLE GLYCOPROTEIN 2"/>
    <property type="match status" value="1"/>
</dbReference>